<dbReference type="Pfam" id="PF03631">
    <property type="entry name" value="Virul_fac_BrkB"/>
    <property type="match status" value="1"/>
</dbReference>
<evidence type="ECO:0000313" key="7">
    <source>
        <dbReference type="EMBL" id="EIM78312.1"/>
    </source>
</evidence>
<evidence type="ECO:0000256" key="3">
    <source>
        <dbReference type="ARBA" id="ARBA00022692"/>
    </source>
</evidence>
<evidence type="ECO:0000256" key="1">
    <source>
        <dbReference type="ARBA" id="ARBA00004651"/>
    </source>
</evidence>
<keyword evidence="4 6" id="KW-1133">Transmembrane helix</keyword>
<dbReference type="AlphaFoldDB" id="I5C910"/>
<sequence>MKLKTYYRLGVWRLYRYGKKLRHLHFGNPDQNLYDVSKIFIAQLRKDELLEKAEAMAFSFTIAMFPLLLFLLNIIPYIDFFSDELNTENILLFIEGFIPEAIYKEAEGTIEDIVSKPRQSLLSLGFFLALFLSTNGVMSMVNAFNAVYKTRENRSYLKTRFIAVSIIVALVFTIAGASLIMLLGSKALYEISKLDFVSTGVYVFLLGVLRFLVLLIVFTTSVAFIFRVAPAVHDKWKFFSPGSLTAGLLITIAFYFFSYYLNNFAAYNKLYGSIGAWWPSCCGSSLPALSS</sequence>
<dbReference type="PANTHER" id="PTHR30213:SF0">
    <property type="entry name" value="UPF0761 MEMBRANE PROTEIN YIHY"/>
    <property type="match status" value="1"/>
</dbReference>
<keyword evidence="2" id="KW-1003">Cell membrane</keyword>
<reference evidence="7 8" key="1">
    <citation type="submission" date="2012-05" db="EMBL/GenBank/DDBJ databases">
        <title>Genome sequence of Nitritalea halalkaliphila LW7.</title>
        <authorList>
            <person name="Jangir P.K."/>
            <person name="Singh A."/>
            <person name="Shivaji S."/>
            <person name="Sharma R."/>
        </authorList>
    </citation>
    <scope>NUCLEOTIDE SEQUENCE [LARGE SCALE GENOMIC DNA]</scope>
    <source>
        <strain evidence="7 8">LW7</strain>
    </source>
</reference>
<name>I5C910_9BACT</name>
<evidence type="ECO:0000313" key="8">
    <source>
        <dbReference type="Proteomes" id="UP000005551"/>
    </source>
</evidence>
<feature type="transmembrane region" description="Helical" evidence="6">
    <location>
        <begin position="160"/>
        <end position="182"/>
    </location>
</feature>
<keyword evidence="3 6" id="KW-0812">Transmembrane</keyword>
<evidence type="ECO:0000256" key="2">
    <source>
        <dbReference type="ARBA" id="ARBA00022475"/>
    </source>
</evidence>
<keyword evidence="8" id="KW-1185">Reference proteome</keyword>
<feature type="transmembrane region" description="Helical" evidence="6">
    <location>
        <begin position="55"/>
        <end position="78"/>
    </location>
</feature>
<gene>
    <name evidence="7" type="ORF">A3SI_04167</name>
</gene>
<dbReference type="GO" id="GO:0005886">
    <property type="term" value="C:plasma membrane"/>
    <property type="evidence" value="ECO:0007669"/>
    <property type="project" value="UniProtKB-SubCell"/>
</dbReference>
<dbReference type="EMBL" id="AJYA01000008">
    <property type="protein sequence ID" value="EIM78312.1"/>
    <property type="molecule type" value="Genomic_DNA"/>
</dbReference>
<keyword evidence="5 6" id="KW-0472">Membrane</keyword>
<dbReference type="STRING" id="1189621.A3SI_04167"/>
<protein>
    <submittedName>
        <fullName evidence="7">Ribonuclease BN</fullName>
    </submittedName>
</protein>
<comment type="subcellular location">
    <subcellularLocation>
        <location evidence="1">Cell membrane</location>
        <topology evidence="1">Multi-pass membrane protein</topology>
    </subcellularLocation>
</comment>
<dbReference type="Proteomes" id="UP000005551">
    <property type="component" value="Unassembled WGS sequence"/>
</dbReference>
<evidence type="ECO:0000256" key="6">
    <source>
        <dbReference type="SAM" id="Phobius"/>
    </source>
</evidence>
<dbReference type="InterPro" id="IPR017039">
    <property type="entry name" value="Virul_fac_BrkB"/>
</dbReference>
<dbReference type="RefSeq" id="WP_009053643.1">
    <property type="nucleotide sequence ID" value="NZ_AJYA01000008.1"/>
</dbReference>
<evidence type="ECO:0000256" key="4">
    <source>
        <dbReference type="ARBA" id="ARBA00022989"/>
    </source>
</evidence>
<feature type="transmembrane region" description="Helical" evidence="6">
    <location>
        <begin position="202"/>
        <end position="226"/>
    </location>
</feature>
<evidence type="ECO:0000256" key="5">
    <source>
        <dbReference type="ARBA" id="ARBA00023136"/>
    </source>
</evidence>
<organism evidence="7 8">
    <name type="scientific">Nitritalea halalkaliphila LW7</name>
    <dbReference type="NCBI Taxonomy" id="1189621"/>
    <lineage>
        <taxon>Bacteria</taxon>
        <taxon>Pseudomonadati</taxon>
        <taxon>Bacteroidota</taxon>
        <taxon>Cytophagia</taxon>
        <taxon>Cytophagales</taxon>
        <taxon>Cyclobacteriaceae</taxon>
        <taxon>Nitritalea</taxon>
    </lineage>
</organism>
<feature type="transmembrane region" description="Helical" evidence="6">
    <location>
        <begin position="238"/>
        <end position="261"/>
    </location>
</feature>
<dbReference type="PANTHER" id="PTHR30213">
    <property type="entry name" value="INNER MEMBRANE PROTEIN YHJD"/>
    <property type="match status" value="1"/>
</dbReference>
<proteinExistence type="predicted"/>
<feature type="transmembrane region" description="Helical" evidence="6">
    <location>
        <begin position="124"/>
        <end position="148"/>
    </location>
</feature>
<accession>I5C910</accession>
<comment type="caution">
    <text evidence="7">The sequence shown here is derived from an EMBL/GenBank/DDBJ whole genome shotgun (WGS) entry which is preliminary data.</text>
</comment>
<dbReference type="PIRSF" id="PIRSF035875">
    <property type="entry name" value="RNase_BN"/>
    <property type="match status" value="1"/>
</dbReference>